<sequence>MSMPFVRLQSRIHRAWIVACALAHGEHVSLASDRNTAPCNAVAALLAAQEHEEAKNLAWVMRRQSQRAKNDAPGSVNSATPVVNPDTAKAQPSSAAMTAKR</sequence>
<organism evidence="2">
    <name type="scientific">Pseudomonas sp. Hg7Tf</name>
    <dbReference type="NCBI Taxonomy" id="3236988"/>
    <lineage>
        <taxon>Bacteria</taxon>
        <taxon>Pseudomonadati</taxon>
        <taxon>Pseudomonadota</taxon>
        <taxon>Gammaproteobacteria</taxon>
        <taxon>Pseudomonadales</taxon>
        <taxon>Pseudomonadaceae</taxon>
        <taxon>Pseudomonas</taxon>
    </lineage>
</organism>
<gene>
    <name evidence="2" type="ORF">AB4Y39_08525</name>
</gene>
<evidence type="ECO:0000313" key="2">
    <source>
        <dbReference type="EMBL" id="XDK38698.1"/>
    </source>
</evidence>
<dbReference type="AlphaFoldDB" id="A0AB39I9T2"/>
<evidence type="ECO:0000256" key="1">
    <source>
        <dbReference type="SAM" id="MobiDB-lite"/>
    </source>
</evidence>
<reference evidence="2" key="1">
    <citation type="submission" date="2024-07" db="EMBL/GenBank/DDBJ databases">
        <title>Identification and characteristics of a novel species of coltsfoot's symbiotic bacteria.</title>
        <authorList>
            <person name="Juszczyk A."/>
            <person name="Jasielczuk I."/>
            <person name="Gurgul A."/>
            <person name="Rogala M."/>
            <person name="Kowalczyk A."/>
            <person name="Szmatola T."/>
            <person name="Kosecka-Strojek M."/>
            <person name="Arent Z."/>
            <person name="Latowski D."/>
        </authorList>
    </citation>
    <scope>NUCLEOTIDE SEQUENCE</scope>
    <source>
        <strain evidence="2">Hg7Tf</strain>
    </source>
</reference>
<feature type="compositionally biased region" description="Polar residues" evidence="1">
    <location>
        <begin position="90"/>
        <end position="101"/>
    </location>
</feature>
<name>A0AB39I9T2_9PSED</name>
<protein>
    <submittedName>
        <fullName evidence="2">Uncharacterized protein</fullName>
    </submittedName>
</protein>
<dbReference type="RefSeq" id="WP_280043501.1">
    <property type="nucleotide sequence ID" value="NZ_CP162607.1"/>
</dbReference>
<dbReference type="EMBL" id="CP162607">
    <property type="protein sequence ID" value="XDK38698.1"/>
    <property type="molecule type" value="Genomic_DNA"/>
</dbReference>
<accession>A0AB39I9T2</accession>
<proteinExistence type="predicted"/>
<feature type="region of interest" description="Disordered" evidence="1">
    <location>
        <begin position="64"/>
        <end position="101"/>
    </location>
</feature>